<keyword evidence="1" id="KW-0648">Protein biosynthesis</keyword>
<dbReference type="EMBL" id="DS985245">
    <property type="protein sequence ID" value="EDV24573.1"/>
    <property type="molecule type" value="Genomic_DNA"/>
</dbReference>
<evidence type="ECO:0000313" key="3">
    <source>
        <dbReference type="EMBL" id="EDV24573.1"/>
    </source>
</evidence>
<dbReference type="OMA" id="EYNDEIC"/>
<dbReference type="Proteomes" id="UP000009022">
    <property type="component" value="Unassembled WGS sequence"/>
</dbReference>
<dbReference type="PANTHER" id="PTHR11960:SF18">
    <property type="entry name" value="EUKARYOTIC TRANSLATION INITIATION FACTOR 4E HOMOLOGOUS PROTEIN, ISOFORM B"/>
    <property type="match status" value="1"/>
</dbReference>
<comment type="similarity">
    <text evidence="1">Belongs to the eukaryotic initiation factor 4E family.</text>
</comment>
<dbReference type="PANTHER" id="PTHR11960">
    <property type="entry name" value="EUKARYOTIC TRANSLATION INITIATION FACTOR 4E RELATED"/>
    <property type="match status" value="1"/>
</dbReference>
<feature type="compositionally biased region" description="Polar residues" evidence="2">
    <location>
        <begin position="127"/>
        <end position="136"/>
    </location>
</feature>
<dbReference type="STRING" id="10228.B3RYC1"/>
<dbReference type="eggNOG" id="KOG1670">
    <property type="taxonomic scope" value="Eukaryota"/>
</dbReference>
<keyword evidence="4" id="KW-1185">Reference proteome</keyword>
<dbReference type="GeneID" id="6754115"/>
<name>B3RYC1_TRIAD</name>
<dbReference type="InterPro" id="IPR023398">
    <property type="entry name" value="TIF_eIF4e-like"/>
</dbReference>
<dbReference type="AlphaFoldDB" id="B3RYC1"/>
<organism evidence="3 4">
    <name type="scientific">Trichoplax adhaerens</name>
    <name type="common">Trichoplax reptans</name>
    <dbReference type="NCBI Taxonomy" id="10228"/>
    <lineage>
        <taxon>Eukaryota</taxon>
        <taxon>Metazoa</taxon>
        <taxon>Placozoa</taxon>
        <taxon>Uniplacotomia</taxon>
        <taxon>Trichoplacea</taxon>
        <taxon>Trichoplacidae</taxon>
        <taxon>Trichoplax</taxon>
    </lineage>
</organism>
<feature type="compositionally biased region" description="Polar residues" evidence="2">
    <location>
        <begin position="146"/>
        <end position="159"/>
    </location>
</feature>
<dbReference type="Gene3D" id="3.30.760.10">
    <property type="entry name" value="RNA Cap, Translation Initiation Factor Eif4e"/>
    <property type="match status" value="1"/>
</dbReference>
<sequence length="542" mass="61847">MLSSTEGDQRMPFYYQSPHQHLQPPAMRHPGYTEIIRFQSYDDHGIRAGRHTTNHGNLQIRQDHGYPNYPSEQAQYFNNAPRFIRKQSADKRSNQKYKDQYLKVNRMQSSTGKDGIQSNHQLKKNTNEQQRTTSPDSGIVERCSPTYDQTSSKSEQCDSSTNAERLFINDATSQAVTMKAVSLGDRDKIVSHTDVECINSDQFYDGNHKDNDKVPVETIHKSSNINYKMHVTPSNADDLLDAVSVQLKDAEHTFNDKNVAPQIMCGCESLEDVKNHAASRVYLADADKIVTNKDQNIEHVGVSTERDCDKSEKENMNLDNNKQDLNECIQDSVKKIKKNINKKIRNPETHQLYCNWCFWYDCPSRGNVKPVKQDSTSYQDSLNIINVITTKGIKPMWEDKANQDGGKWVMTIGQSHPDLVNNLWNELLMALVGGHFEYNDEICGAVLSRRREDKIALWTKRSGADTINLLIGKQFVKTLAYATGLEKMMESFLCELSGGFLRDIRIDYLIHKDSVKTGTSYMNRQHATKLSIIEGMSKDLRN</sequence>
<dbReference type="CTD" id="6754115"/>
<dbReference type="GO" id="GO:0000340">
    <property type="term" value="F:RNA 7-methylguanosine cap binding"/>
    <property type="evidence" value="ECO:0000318"/>
    <property type="project" value="GO_Central"/>
</dbReference>
<protein>
    <submittedName>
        <fullName evidence="3">Uncharacterized protein</fullName>
    </submittedName>
</protein>
<dbReference type="InParanoid" id="B3RYC1"/>
<evidence type="ECO:0000256" key="2">
    <source>
        <dbReference type="SAM" id="MobiDB-lite"/>
    </source>
</evidence>
<feature type="region of interest" description="Disordered" evidence="2">
    <location>
        <begin position="106"/>
        <end position="159"/>
    </location>
</feature>
<dbReference type="GO" id="GO:0006413">
    <property type="term" value="P:translational initiation"/>
    <property type="evidence" value="ECO:0000318"/>
    <property type="project" value="GO_Central"/>
</dbReference>
<dbReference type="HOGENOM" id="CLU_502842_0_0_1"/>
<dbReference type="Pfam" id="PF01652">
    <property type="entry name" value="IF4E"/>
    <property type="match status" value="1"/>
</dbReference>
<proteinExistence type="inferred from homology"/>
<reference evidence="3 4" key="1">
    <citation type="journal article" date="2008" name="Nature">
        <title>The Trichoplax genome and the nature of placozoans.</title>
        <authorList>
            <person name="Srivastava M."/>
            <person name="Begovic E."/>
            <person name="Chapman J."/>
            <person name="Putnam N.H."/>
            <person name="Hellsten U."/>
            <person name="Kawashima T."/>
            <person name="Kuo A."/>
            <person name="Mitros T."/>
            <person name="Salamov A."/>
            <person name="Carpenter M.L."/>
            <person name="Signorovitch A.Y."/>
            <person name="Moreno M.A."/>
            <person name="Kamm K."/>
            <person name="Grimwood J."/>
            <person name="Schmutz J."/>
            <person name="Shapiro H."/>
            <person name="Grigoriev I.V."/>
            <person name="Buss L.W."/>
            <person name="Schierwater B."/>
            <person name="Dellaporta S.L."/>
            <person name="Rokhsar D.S."/>
        </authorList>
    </citation>
    <scope>NUCLEOTIDE SEQUENCE [LARGE SCALE GENOMIC DNA]</scope>
    <source>
        <strain evidence="3 4">Grell-BS-1999</strain>
    </source>
</reference>
<feature type="compositionally biased region" description="Polar residues" evidence="2">
    <location>
        <begin position="106"/>
        <end position="120"/>
    </location>
</feature>
<dbReference type="SUPFAM" id="SSF55418">
    <property type="entry name" value="eIF4e-like"/>
    <property type="match status" value="1"/>
</dbReference>
<evidence type="ECO:0000313" key="4">
    <source>
        <dbReference type="Proteomes" id="UP000009022"/>
    </source>
</evidence>
<dbReference type="PhylomeDB" id="B3RYC1"/>
<evidence type="ECO:0000256" key="1">
    <source>
        <dbReference type="RuleBase" id="RU004374"/>
    </source>
</evidence>
<dbReference type="OrthoDB" id="590761at2759"/>
<keyword evidence="1" id="KW-0694">RNA-binding</keyword>
<dbReference type="KEGG" id="tad:TRIADDRAFT_56506"/>
<dbReference type="GO" id="GO:0003743">
    <property type="term" value="F:translation initiation factor activity"/>
    <property type="evidence" value="ECO:0000318"/>
    <property type="project" value="GO_Central"/>
</dbReference>
<gene>
    <name evidence="3" type="ORF">TRIADDRAFT_56506</name>
</gene>
<dbReference type="GO" id="GO:0016281">
    <property type="term" value="C:eukaryotic translation initiation factor 4F complex"/>
    <property type="evidence" value="ECO:0000318"/>
    <property type="project" value="GO_Central"/>
</dbReference>
<accession>B3RYC1</accession>
<dbReference type="RefSeq" id="XP_002112463.1">
    <property type="nucleotide sequence ID" value="XM_002112427.1"/>
</dbReference>
<dbReference type="InterPro" id="IPR001040">
    <property type="entry name" value="TIF_eIF_4E"/>
</dbReference>
<keyword evidence="1" id="KW-0396">Initiation factor</keyword>